<dbReference type="AlphaFoldDB" id="A0A0A9GIZ8"/>
<accession>A0A0A9GIZ8</accession>
<organism evidence="1">
    <name type="scientific">Arundo donax</name>
    <name type="common">Giant reed</name>
    <name type="synonym">Donax arundinaceus</name>
    <dbReference type="NCBI Taxonomy" id="35708"/>
    <lineage>
        <taxon>Eukaryota</taxon>
        <taxon>Viridiplantae</taxon>
        <taxon>Streptophyta</taxon>
        <taxon>Embryophyta</taxon>
        <taxon>Tracheophyta</taxon>
        <taxon>Spermatophyta</taxon>
        <taxon>Magnoliopsida</taxon>
        <taxon>Liliopsida</taxon>
        <taxon>Poales</taxon>
        <taxon>Poaceae</taxon>
        <taxon>PACMAD clade</taxon>
        <taxon>Arundinoideae</taxon>
        <taxon>Arundineae</taxon>
        <taxon>Arundo</taxon>
    </lineage>
</organism>
<proteinExistence type="predicted"/>
<evidence type="ECO:0000313" key="1">
    <source>
        <dbReference type="EMBL" id="JAE23409.1"/>
    </source>
</evidence>
<sequence>MGNFLSWPKRGYSHTDKVLFGEPLQGLPVNFFSDKNLLILG</sequence>
<reference evidence="1" key="2">
    <citation type="journal article" date="2015" name="Data Brief">
        <title>Shoot transcriptome of the giant reed, Arundo donax.</title>
        <authorList>
            <person name="Barrero R.A."/>
            <person name="Guerrero F.D."/>
            <person name="Moolhuijzen P."/>
            <person name="Goolsby J.A."/>
            <person name="Tidwell J."/>
            <person name="Bellgard S.E."/>
            <person name="Bellgard M.I."/>
        </authorList>
    </citation>
    <scope>NUCLEOTIDE SEQUENCE</scope>
    <source>
        <tissue evidence="1">Shoot tissue taken approximately 20 cm above the soil surface</tissue>
    </source>
</reference>
<name>A0A0A9GIZ8_ARUDO</name>
<reference evidence="1" key="1">
    <citation type="submission" date="2014-09" db="EMBL/GenBank/DDBJ databases">
        <authorList>
            <person name="Magalhaes I.L.F."/>
            <person name="Oliveira U."/>
            <person name="Santos F.R."/>
            <person name="Vidigal T.H.D.A."/>
            <person name="Brescovit A.D."/>
            <person name="Santos A.J."/>
        </authorList>
    </citation>
    <scope>NUCLEOTIDE SEQUENCE</scope>
    <source>
        <tissue evidence="1">Shoot tissue taken approximately 20 cm above the soil surface</tissue>
    </source>
</reference>
<dbReference type="EMBL" id="GBRH01174487">
    <property type="protein sequence ID" value="JAE23409.1"/>
    <property type="molecule type" value="Transcribed_RNA"/>
</dbReference>
<protein>
    <submittedName>
        <fullName evidence="1">Uncharacterized protein</fullName>
    </submittedName>
</protein>